<evidence type="ECO:0008006" key="9">
    <source>
        <dbReference type="Google" id="ProtNLM"/>
    </source>
</evidence>
<feature type="signal peptide" evidence="4">
    <location>
        <begin position="1"/>
        <end position="21"/>
    </location>
</feature>
<proteinExistence type="predicted"/>
<name>A0ABT1WD52_9BURK</name>
<keyword evidence="1" id="KW-0472">Membrane</keyword>
<keyword evidence="2" id="KW-0812">Transmembrane</keyword>
<evidence type="ECO:0000256" key="3">
    <source>
        <dbReference type="ARBA" id="ARBA00023237"/>
    </source>
</evidence>
<evidence type="ECO:0000313" key="7">
    <source>
        <dbReference type="EMBL" id="MCQ8895457.1"/>
    </source>
</evidence>
<keyword evidence="4" id="KW-0732">Signal</keyword>
<evidence type="ECO:0000259" key="5">
    <source>
        <dbReference type="Pfam" id="PF03865"/>
    </source>
</evidence>
<feature type="domain" description="Polypeptide-transport-associated ShlB-type" evidence="6">
    <location>
        <begin position="71"/>
        <end position="145"/>
    </location>
</feature>
<dbReference type="InterPro" id="IPR051544">
    <property type="entry name" value="TPS_OM_transporter"/>
</dbReference>
<evidence type="ECO:0000256" key="1">
    <source>
        <dbReference type="ARBA" id="ARBA00022452"/>
    </source>
</evidence>
<feature type="chain" id="PRO_5046191751" description="ShlB/FhaC/HecB family hemolysin secretion/activation protein" evidence="4">
    <location>
        <begin position="22"/>
        <end position="567"/>
    </location>
</feature>
<evidence type="ECO:0000256" key="4">
    <source>
        <dbReference type="SAM" id="SignalP"/>
    </source>
</evidence>
<comment type="caution">
    <text evidence="7">The sequence shown here is derived from an EMBL/GenBank/DDBJ whole genome shotgun (WGS) entry which is preliminary data.</text>
</comment>
<accession>A0ABT1WD52</accession>
<feature type="domain" description="Haemolysin activator HlyB C-terminal" evidence="5">
    <location>
        <begin position="211"/>
        <end position="525"/>
    </location>
</feature>
<dbReference type="Pfam" id="PF08479">
    <property type="entry name" value="POTRA_2"/>
    <property type="match status" value="1"/>
</dbReference>
<dbReference type="PANTHER" id="PTHR34597:SF3">
    <property type="entry name" value="OUTER MEMBRANE TRANSPORTER CDIB"/>
    <property type="match status" value="1"/>
</dbReference>
<dbReference type="InterPro" id="IPR013686">
    <property type="entry name" value="Polypept-transport_assoc_ShlB"/>
</dbReference>
<keyword evidence="8" id="KW-1185">Reference proteome</keyword>
<dbReference type="Gene3D" id="2.40.160.50">
    <property type="entry name" value="membrane protein fhac: a member of the omp85/tpsb transporter family"/>
    <property type="match status" value="1"/>
</dbReference>
<evidence type="ECO:0000256" key="2">
    <source>
        <dbReference type="ARBA" id="ARBA00022692"/>
    </source>
</evidence>
<reference evidence="7 8" key="1">
    <citation type="submission" date="2022-07" db="EMBL/GenBank/DDBJ databases">
        <authorList>
            <person name="Xamxidin M."/>
            <person name="Wu M."/>
        </authorList>
    </citation>
    <scope>NUCLEOTIDE SEQUENCE [LARGE SCALE GENOMIC DNA]</scope>
    <source>
        <strain evidence="7 8">NBRC 111650</strain>
    </source>
</reference>
<keyword evidence="3" id="KW-0998">Cell outer membrane</keyword>
<dbReference type="Proteomes" id="UP001204142">
    <property type="component" value="Unassembled WGS sequence"/>
</dbReference>
<evidence type="ECO:0000313" key="8">
    <source>
        <dbReference type="Proteomes" id="UP001204142"/>
    </source>
</evidence>
<gene>
    <name evidence="7" type="ORF">NQT62_03260</name>
</gene>
<keyword evidence="1" id="KW-1134">Transmembrane beta strand</keyword>
<dbReference type="RefSeq" id="WP_256763136.1">
    <property type="nucleotide sequence ID" value="NZ_JANIGO010000001.1"/>
</dbReference>
<sequence>MLGLKWVLGCAAMGLMSMVSAQVNTPTPLLNESTPMQEQRNRPLEADHAQALPSGVTPELVKPLSDLSVDVERYAIEGYAPADTAALQQQLKAYTGAGRHFEDLSNAVQVVTAYLQRDLGLYLAYAYLPAQHVSNGVVRIQVLPGVLDRVEVQWPTEDLRVKRSVIESHLSALKPGQIIRVSEIERVVFLLNDLRGIHVRFAVKPGDQPGSAVLVAMPSQGDVLSGSVSLDANGSRFAGSNRTTVSAYWESPLGLGDSLSLSHLRSDTGGLAFSLLGYTVPVGSDGFKLGLNSSTVHYRLNNNDFPLDLNGEATTVGVFGLYPLVRSRNLNLFVLAGQDHRNLTDRQSLAGLETRKTIDSVRLALSGDARDAALGGGLNFFNWTLEQSKTFYPAGRPFGLDDEPRSLRSQYSFARLQTLVPGQWMLWANVRGQDAYDNLDSSDQCALGGSTAVRAFAQGEAAGDTCTLATLELRHVLNNAWLGNAGLNMSLNLFYDQGRVHLRNDASGRPSSFNNLTELAGYGLSLSWEMDQRFAFNLSVAWALQGQPKSDPKIQTPRLFATLTYNF</sequence>
<dbReference type="Pfam" id="PF03865">
    <property type="entry name" value="ShlB"/>
    <property type="match status" value="1"/>
</dbReference>
<dbReference type="PANTHER" id="PTHR34597">
    <property type="entry name" value="SLR1661 PROTEIN"/>
    <property type="match status" value="1"/>
</dbReference>
<evidence type="ECO:0000259" key="6">
    <source>
        <dbReference type="Pfam" id="PF08479"/>
    </source>
</evidence>
<organism evidence="7 8">
    <name type="scientific">Limnobacter humi</name>
    <dbReference type="NCBI Taxonomy" id="1778671"/>
    <lineage>
        <taxon>Bacteria</taxon>
        <taxon>Pseudomonadati</taxon>
        <taxon>Pseudomonadota</taxon>
        <taxon>Betaproteobacteria</taxon>
        <taxon>Burkholderiales</taxon>
        <taxon>Burkholderiaceae</taxon>
        <taxon>Limnobacter</taxon>
    </lineage>
</organism>
<dbReference type="InterPro" id="IPR005565">
    <property type="entry name" value="Hemolysn_activator_HlyB_C"/>
</dbReference>
<dbReference type="EMBL" id="JANIGO010000001">
    <property type="protein sequence ID" value="MCQ8895457.1"/>
    <property type="molecule type" value="Genomic_DNA"/>
</dbReference>
<dbReference type="Gene3D" id="3.10.20.310">
    <property type="entry name" value="membrane protein fhac"/>
    <property type="match status" value="1"/>
</dbReference>
<protein>
    <recommendedName>
        <fullName evidence="9">ShlB/FhaC/HecB family hemolysin secretion/activation protein</fullName>
    </recommendedName>
</protein>